<name>A0ABY8PSW3_9BACT</name>
<keyword evidence="3" id="KW-1185">Reference proteome</keyword>
<feature type="domain" description="Polymerase beta nucleotidyltransferase" evidence="1">
    <location>
        <begin position="14"/>
        <end position="92"/>
    </location>
</feature>
<evidence type="ECO:0000313" key="3">
    <source>
        <dbReference type="Proteomes" id="UP001232493"/>
    </source>
</evidence>
<evidence type="ECO:0000259" key="1">
    <source>
        <dbReference type="Pfam" id="PF18765"/>
    </source>
</evidence>
<dbReference type="InterPro" id="IPR041633">
    <property type="entry name" value="Polbeta"/>
</dbReference>
<evidence type="ECO:0000313" key="2">
    <source>
        <dbReference type="EMBL" id="WGS65729.1"/>
    </source>
</evidence>
<reference evidence="2 3" key="1">
    <citation type="submission" date="2021-02" db="EMBL/GenBank/DDBJ databases">
        <title>Characterization of Marinitoga sp. nov. str. BP5-C20A.</title>
        <authorList>
            <person name="Erauso G."/>
            <person name="Postec A."/>
        </authorList>
    </citation>
    <scope>NUCLEOTIDE SEQUENCE [LARGE SCALE GENOMIC DNA]</scope>
    <source>
        <strain evidence="2 3">BP5-C20A</strain>
    </source>
</reference>
<dbReference type="Pfam" id="PF18765">
    <property type="entry name" value="Polbeta"/>
    <property type="match status" value="1"/>
</dbReference>
<proteinExistence type="predicted"/>
<dbReference type="Gene3D" id="3.30.460.10">
    <property type="entry name" value="Beta Polymerase, domain 2"/>
    <property type="match status" value="1"/>
</dbReference>
<gene>
    <name evidence="2" type="ORF">JRV97_04025</name>
</gene>
<dbReference type="CDD" id="cd05403">
    <property type="entry name" value="NT_KNTase_like"/>
    <property type="match status" value="1"/>
</dbReference>
<dbReference type="EMBL" id="CP069362">
    <property type="protein sequence ID" value="WGS65729.1"/>
    <property type="molecule type" value="Genomic_DNA"/>
</dbReference>
<dbReference type="SUPFAM" id="SSF81301">
    <property type="entry name" value="Nucleotidyltransferase"/>
    <property type="match status" value="1"/>
</dbReference>
<organism evidence="2 3">
    <name type="scientific">Marinitoga aeolica</name>
    <dbReference type="NCBI Taxonomy" id="2809031"/>
    <lineage>
        <taxon>Bacteria</taxon>
        <taxon>Thermotogati</taxon>
        <taxon>Thermotogota</taxon>
        <taxon>Thermotogae</taxon>
        <taxon>Petrotogales</taxon>
        <taxon>Petrotogaceae</taxon>
        <taxon>Marinitoga</taxon>
    </lineage>
</organism>
<accession>A0ABY8PSW3</accession>
<dbReference type="InterPro" id="IPR043519">
    <property type="entry name" value="NT_sf"/>
</dbReference>
<protein>
    <submittedName>
        <fullName evidence="2">Nucleotidyltransferase domain-containing protein</fullName>
    </submittedName>
</protein>
<dbReference type="Proteomes" id="UP001232493">
    <property type="component" value="Chromosome"/>
</dbReference>
<dbReference type="RefSeq" id="WP_281000424.1">
    <property type="nucleotide sequence ID" value="NZ_CP069362.1"/>
</dbReference>
<sequence length="98" mass="11429">MIDIKSEHFEIVLNILKKYLKDCQIIVFGSRVTGNSNNFSDLDIAIDCNGKIKMSVLFKLEEEFQESDLPFRVDIIDWNRTSESFKNVINKKCIKIKL</sequence>